<dbReference type="PROSITE" id="PS50041">
    <property type="entry name" value="C_TYPE_LECTIN_2"/>
    <property type="match status" value="1"/>
</dbReference>
<feature type="region of interest" description="Disordered" evidence="1">
    <location>
        <begin position="259"/>
        <end position="282"/>
    </location>
</feature>
<dbReference type="InterPro" id="IPR050111">
    <property type="entry name" value="C-type_lectin/snaclec_domain"/>
</dbReference>
<comment type="caution">
    <text evidence="5">The sequence shown here is derived from an EMBL/GenBank/DDBJ whole genome shotgun (WGS) entry which is preliminary data.</text>
</comment>
<gene>
    <name evidence="5" type="ORF">PMEA_00011991</name>
</gene>
<keyword evidence="2" id="KW-1133">Transmembrane helix</keyword>
<dbReference type="CDD" id="cd00037">
    <property type="entry name" value="CLECT"/>
    <property type="match status" value="1"/>
</dbReference>
<dbReference type="InterPro" id="IPR001304">
    <property type="entry name" value="C-type_lectin-like"/>
</dbReference>
<dbReference type="SUPFAM" id="SSF56436">
    <property type="entry name" value="C-type lectin-like"/>
    <property type="match status" value="1"/>
</dbReference>
<accession>A0AAU9WUA8</accession>
<evidence type="ECO:0000313" key="5">
    <source>
        <dbReference type="EMBL" id="CAH3126223.1"/>
    </source>
</evidence>
<organism evidence="5 6">
    <name type="scientific">Pocillopora meandrina</name>
    <dbReference type="NCBI Taxonomy" id="46732"/>
    <lineage>
        <taxon>Eukaryota</taxon>
        <taxon>Metazoa</taxon>
        <taxon>Cnidaria</taxon>
        <taxon>Anthozoa</taxon>
        <taxon>Hexacorallia</taxon>
        <taxon>Scleractinia</taxon>
        <taxon>Astrocoeniina</taxon>
        <taxon>Pocilloporidae</taxon>
        <taxon>Pocillopora</taxon>
    </lineage>
</organism>
<feature type="domain" description="C-type lectin" evidence="4">
    <location>
        <begin position="29"/>
        <end position="148"/>
    </location>
</feature>
<sequence>MTFAKIHVWFVLAIGLLPPRTDGERLCSCYSFNNKSSSFNWPQANGNCKYHNKHLVVMETEQEWEFVKNATQNREGSDYGEWFIGLEMNMTTKNWTWVNGKSLTIDKWEKSSPDPNDFYGMIHKEFPAGIKGSFSTFKGKVQRGWICEKESDNCQGDCFVHPVPQSTSPPGTKAFTTKVRTSTEQDITDVSGSLTIVSILTTAKSTDRAKSTDTPTTADDKSSFSPTVMIVGASLAAVLFVALVIFIIVILLRRKKRQGKDTESALPNESLPKMSAPKKNQRDFQDGLPLITLNNCAQPSFSAGNETKNDRLQSKPSVQQEGVYTALCPQSMMTPEEDVSRTYASLDESTREAKDIECENLIPAHGLRKPFVQREGIYTALSPEPLMAPEGEGSRTYTSTVEDGDVEYVNQIPNPEYVNQIPTPEYVNA</sequence>
<dbReference type="PANTHER" id="PTHR22803">
    <property type="entry name" value="MANNOSE, PHOSPHOLIPASE, LECTIN RECEPTOR RELATED"/>
    <property type="match status" value="1"/>
</dbReference>
<dbReference type="Gene3D" id="3.10.100.10">
    <property type="entry name" value="Mannose-Binding Protein A, subunit A"/>
    <property type="match status" value="1"/>
</dbReference>
<evidence type="ECO:0000256" key="1">
    <source>
        <dbReference type="SAM" id="MobiDB-lite"/>
    </source>
</evidence>
<keyword evidence="3" id="KW-0732">Signal</keyword>
<dbReference type="AlphaFoldDB" id="A0AAU9WUA8"/>
<reference evidence="5 6" key="1">
    <citation type="submission" date="2022-05" db="EMBL/GenBank/DDBJ databases">
        <authorList>
            <consortium name="Genoscope - CEA"/>
            <person name="William W."/>
        </authorList>
    </citation>
    <scope>NUCLEOTIDE SEQUENCE [LARGE SCALE GENOMIC DNA]</scope>
</reference>
<feature type="signal peptide" evidence="3">
    <location>
        <begin position="1"/>
        <end position="23"/>
    </location>
</feature>
<evidence type="ECO:0000313" key="6">
    <source>
        <dbReference type="Proteomes" id="UP001159428"/>
    </source>
</evidence>
<keyword evidence="2" id="KW-0812">Transmembrane</keyword>
<keyword evidence="2" id="KW-0472">Membrane</keyword>
<name>A0AAU9WUA8_9CNID</name>
<protein>
    <recommendedName>
        <fullName evidence="4">C-type lectin domain-containing protein</fullName>
    </recommendedName>
</protein>
<feature type="chain" id="PRO_5043751203" description="C-type lectin domain-containing protein" evidence="3">
    <location>
        <begin position="24"/>
        <end position="429"/>
    </location>
</feature>
<dbReference type="Proteomes" id="UP001159428">
    <property type="component" value="Unassembled WGS sequence"/>
</dbReference>
<evidence type="ECO:0000256" key="2">
    <source>
        <dbReference type="SAM" id="Phobius"/>
    </source>
</evidence>
<dbReference type="InterPro" id="IPR016186">
    <property type="entry name" value="C-type_lectin-like/link_sf"/>
</dbReference>
<dbReference type="SMART" id="SM00034">
    <property type="entry name" value="CLECT"/>
    <property type="match status" value="1"/>
</dbReference>
<dbReference type="EMBL" id="CALNXJ010000021">
    <property type="protein sequence ID" value="CAH3126223.1"/>
    <property type="molecule type" value="Genomic_DNA"/>
</dbReference>
<evidence type="ECO:0000259" key="4">
    <source>
        <dbReference type="PROSITE" id="PS50041"/>
    </source>
</evidence>
<proteinExistence type="predicted"/>
<feature type="transmembrane region" description="Helical" evidence="2">
    <location>
        <begin position="228"/>
        <end position="252"/>
    </location>
</feature>
<keyword evidence="6" id="KW-1185">Reference proteome</keyword>
<evidence type="ECO:0000256" key="3">
    <source>
        <dbReference type="SAM" id="SignalP"/>
    </source>
</evidence>
<dbReference type="InterPro" id="IPR016187">
    <property type="entry name" value="CTDL_fold"/>
</dbReference>
<dbReference type="Pfam" id="PF00059">
    <property type="entry name" value="Lectin_C"/>
    <property type="match status" value="1"/>
</dbReference>